<evidence type="ECO:0000256" key="3">
    <source>
        <dbReference type="ARBA" id="ARBA00007853"/>
    </source>
</evidence>
<evidence type="ECO:0000256" key="9">
    <source>
        <dbReference type="RuleBase" id="RU004561"/>
    </source>
</evidence>
<sequence>MLVPRSRRSSSKHNNVIHATKHGVGPLCPKREVAGEQWKHGGAIMDTLPVEERTYALTSCVLGPKKTPPGSSAASHPLSCTPAGDDDFIAAAAGQCRKRDIRVMKVGAAGGTVEAWLAFDSFSFGKAYEWLENNLKEEEWKRAKKPSLGFERMGIDLNTIEEEEEEEPEQTAHCTPPQFPVPVAEETPMCPELWHACAGPRIWLPKKGSLVVYLPQGHIEQLEDLDGGDDGGRGGICRGDLPPHVFCRVVDLKLHADTVTDEVYAELCLFAESEAFEQRLKKGEVEDNEAEESVELASRPSIPHMFCKTLTASDTSTHGGFSVPRRAAEDCFPPLDYKLQRPSQELVAKDLHGTEWRFRHIYRGQPRRHLLTTGWSAFVNRKKLILGDAVLFLRGNDGELRLGIRRATQFKSSTNSSTHTSRNLNLTTLPVVANAVSARKVFHVYYDPRGSSSDFIVPYWKFVKSFKNPVSVGARFRMICESEDARDRRSTGLITGINEVDPVRWPGSKWRCLSVSWDDNREFGQCGRLSPWEIERTGSVLGSVSLSTADSKRAKISLPLHNMEYWVANGNGCPDSRKSSSFRKVLQGQEVTKIRVFNNASAAAPISEVQISRYSEDDACSAAANSSKISASVSGGMFRVPLGNSEFPSDCTGFNESTRFQKVLQGQEIFSKVPLLGVPSDSHPRDGAYCMFDYSPTYQGLSKLSNTSCRSITPAQQSLSPVPVSSPSSVLMFQEKKSRNSLTKSISSMKCHNNGGDGFYFAKPNCTETFHRDSNILFWPQSMTFPSSNPQHQVVKADVPLPQCKLGLENEQNGCKLFGFSLTDTAPLANLVDKALPASLLSTHKKVDAVVSSSTPRIPVKPLACNCIGLSARYAECVAPF</sequence>
<dbReference type="Proteomes" id="UP000734854">
    <property type="component" value="Unassembled WGS sequence"/>
</dbReference>
<comment type="function">
    <text evidence="1 9">Auxin response factors (ARFs) are transcriptional factors that bind specifically to the DNA sequence 5'-TGTCTC-3' found in the auxin-responsive promoter elements (AuxREs).</text>
</comment>
<dbReference type="Gene3D" id="2.30.30.1040">
    <property type="match status" value="1"/>
</dbReference>
<evidence type="ECO:0000313" key="12">
    <source>
        <dbReference type="Proteomes" id="UP000734854"/>
    </source>
</evidence>
<dbReference type="SMART" id="SM01019">
    <property type="entry name" value="B3"/>
    <property type="match status" value="1"/>
</dbReference>
<accession>A0A8J5IF15</accession>
<dbReference type="Gene3D" id="2.40.330.10">
    <property type="entry name" value="DNA-binding pseudobarrel domain"/>
    <property type="match status" value="1"/>
</dbReference>
<evidence type="ECO:0000256" key="4">
    <source>
        <dbReference type="ARBA" id="ARBA00023015"/>
    </source>
</evidence>
<comment type="subunit">
    <text evidence="9">Homodimers and heterodimers.</text>
</comment>
<protein>
    <recommendedName>
        <fullName evidence="9">Auxin response factor</fullName>
    </recommendedName>
</protein>
<organism evidence="11 12">
    <name type="scientific">Zingiber officinale</name>
    <name type="common">Ginger</name>
    <name type="synonym">Amomum zingiber</name>
    <dbReference type="NCBI Taxonomy" id="94328"/>
    <lineage>
        <taxon>Eukaryota</taxon>
        <taxon>Viridiplantae</taxon>
        <taxon>Streptophyta</taxon>
        <taxon>Embryophyta</taxon>
        <taxon>Tracheophyta</taxon>
        <taxon>Spermatophyta</taxon>
        <taxon>Magnoliopsida</taxon>
        <taxon>Liliopsida</taxon>
        <taxon>Zingiberales</taxon>
        <taxon>Zingiberaceae</taxon>
        <taxon>Zingiber</taxon>
    </lineage>
</organism>
<dbReference type="InterPro" id="IPR044835">
    <property type="entry name" value="ARF_plant"/>
</dbReference>
<keyword evidence="6 9" id="KW-0804">Transcription</keyword>
<evidence type="ECO:0000256" key="6">
    <source>
        <dbReference type="ARBA" id="ARBA00023163"/>
    </source>
</evidence>
<comment type="similarity">
    <text evidence="3 9">Belongs to the ARF family.</text>
</comment>
<evidence type="ECO:0000256" key="1">
    <source>
        <dbReference type="ARBA" id="ARBA00003182"/>
    </source>
</evidence>
<dbReference type="GO" id="GO:0005634">
    <property type="term" value="C:nucleus"/>
    <property type="evidence" value="ECO:0007669"/>
    <property type="project" value="UniProtKB-SubCell"/>
</dbReference>
<dbReference type="PROSITE" id="PS50863">
    <property type="entry name" value="B3"/>
    <property type="match status" value="1"/>
</dbReference>
<feature type="domain" description="TF-B3" evidence="10">
    <location>
        <begin position="306"/>
        <end position="408"/>
    </location>
</feature>
<reference evidence="11 12" key="1">
    <citation type="submission" date="2020-08" db="EMBL/GenBank/DDBJ databases">
        <title>Plant Genome Project.</title>
        <authorList>
            <person name="Zhang R.-G."/>
        </authorList>
    </citation>
    <scope>NUCLEOTIDE SEQUENCE [LARGE SCALE GENOMIC DNA]</scope>
    <source>
        <tissue evidence="11">Rhizome</tissue>
    </source>
</reference>
<dbReference type="Pfam" id="PF06507">
    <property type="entry name" value="ARF_AD"/>
    <property type="match status" value="1"/>
</dbReference>
<comment type="caution">
    <text evidence="11">The sequence shown here is derived from an EMBL/GenBank/DDBJ whole genome shotgun (WGS) entry which is preliminary data.</text>
</comment>
<evidence type="ECO:0000256" key="5">
    <source>
        <dbReference type="ARBA" id="ARBA00023125"/>
    </source>
</evidence>
<dbReference type="FunFam" id="2.40.330.10:FF:000001">
    <property type="entry name" value="Auxin response factor"/>
    <property type="match status" value="1"/>
</dbReference>
<dbReference type="AlphaFoldDB" id="A0A8J5IF15"/>
<dbReference type="GO" id="GO:0006355">
    <property type="term" value="P:regulation of DNA-templated transcription"/>
    <property type="evidence" value="ECO:0007669"/>
    <property type="project" value="InterPro"/>
</dbReference>
<name>A0A8J5IF15_ZINOF</name>
<evidence type="ECO:0000256" key="8">
    <source>
        <dbReference type="ARBA" id="ARBA00023294"/>
    </source>
</evidence>
<gene>
    <name evidence="11" type="ORF">ZIOFF_007636</name>
</gene>
<dbReference type="GO" id="GO:0009734">
    <property type="term" value="P:auxin-activated signaling pathway"/>
    <property type="evidence" value="ECO:0007669"/>
    <property type="project" value="UniProtKB-KW"/>
</dbReference>
<dbReference type="EMBL" id="JACMSC010000002">
    <property type="protein sequence ID" value="KAG6533761.1"/>
    <property type="molecule type" value="Genomic_DNA"/>
</dbReference>
<evidence type="ECO:0000256" key="7">
    <source>
        <dbReference type="ARBA" id="ARBA00023242"/>
    </source>
</evidence>
<comment type="subcellular location">
    <subcellularLocation>
        <location evidence="2 9">Nucleus</location>
    </subcellularLocation>
</comment>
<keyword evidence="4 9" id="KW-0805">Transcription regulation</keyword>
<dbReference type="PANTHER" id="PTHR31384">
    <property type="entry name" value="AUXIN RESPONSE FACTOR 4-RELATED"/>
    <property type="match status" value="1"/>
</dbReference>
<dbReference type="InterPro" id="IPR015300">
    <property type="entry name" value="DNA-bd_pseudobarrel_sf"/>
</dbReference>
<keyword evidence="5 9" id="KW-0238">DNA-binding</keyword>
<keyword evidence="12" id="KW-1185">Reference proteome</keyword>
<dbReference type="Pfam" id="PF02362">
    <property type="entry name" value="B3"/>
    <property type="match status" value="1"/>
</dbReference>
<evidence type="ECO:0000259" key="10">
    <source>
        <dbReference type="PROSITE" id="PS50863"/>
    </source>
</evidence>
<dbReference type="PANTHER" id="PTHR31384:SF5">
    <property type="entry name" value="AUXIN RESPONSE FACTOR 3"/>
    <property type="match status" value="1"/>
</dbReference>
<evidence type="ECO:0000313" key="11">
    <source>
        <dbReference type="EMBL" id="KAG6533761.1"/>
    </source>
</evidence>
<keyword evidence="7 9" id="KW-0539">Nucleus</keyword>
<keyword evidence="8 9" id="KW-0927">Auxin signaling pathway</keyword>
<dbReference type="SUPFAM" id="SSF101936">
    <property type="entry name" value="DNA-binding pseudobarrel domain"/>
    <property type="match status" value="1"/>
</dbReference>
<dbReference type="InterPro" id="IPR003340">
    <property type="entry name" value="B3_DNA-bd"/>
</dbReference>
<dbReference type="FunFam" id="2.30.30.1040:FF:000001">
    <property type="entry name" value="Auxin response factor"/>
    <property type="match status" value="1"/>
</dbReference>
<dbReference type="InterPro" id="IPR010525">
    <property type="entry name" value="ARF_dom"/>
</dbReference>
<evidence type="ECO:0000256" key="2">
    <source>
        <dbReference type="ARBA" id="ARBA00004123"/>
    </source>
</evidence>
<dbReference type="GO" id="GO:0003677">
    <property type="term" value="F:DNA binding"/>
    <property type="evidence" value="ECO:0007669"/>
    <property type="project" value="UniProtKB-KW"/>
</dbReference>
<proteinExistence type="inferred from homology"/>
<dbReference type="CDD" id="cd10017">
    <property type="entry name" value="B3_DNA"/>
    <property type="match status" value="1"/>
</dbReference>